<dbReference type="InterPro" id="IPR004960">
    <property type="entry name" value="LipA_acyltrans"/>
</dbReference>
<evidence type="ECO:0000256" key="3">
    <source>
        <dbReference type="ARBA" id="ARBA00022519"/>
    </source>
</evidence>
<keyword evidence="3" id="KW-0997">Cell inner membrane</keyword>
<name>A0ABY4S8X0_AQUTE</name>
<protein>
    <submittedName>
        <fullName evidence="7">Lysophospholipid acyltransferase family protein</fullName>
    </submittedName>
</protein>
<evidence type="ECO:0000256" key="4">
    <source>
        <dbReference type="ARBA" id="ARBA00022679"/>
    </source>
</evidence>
<dbReference type="PANTHER" id="PTHR30606:SF10">
    <property type="entry name" value="PHOSPHATIDYLINOSITOL MANNOSIDE ACYLTRANSFERASE"/>
    <property type="match status" value="1"/>
</dbReference>
<accession>A0ABY4S8X0</accession>
<evidence type="ECO:0000256" key="5">
    <source>
        <dbReference type="ARBA" id="ARBA00023136"/>
    </source>
</evidence>
<dbReference type="EMBL" id="CP097636">
    <property type="protein sequence ID" value="URI09802.1"/>
    <property type="molecule type" value="Genomic_DNA"/>
</dbReference>
<dbReference type="Proteomes" id="UP001056201">
    <property type="component" value="Chromosome 2"/>
</dbReference>
<dbReference type="PANTHER" id="PTHR30606">
    <property type="entry name" value="LIPID A BIOSYNTHESIS LAUROYL ACYLTRANSFERASE"/>
    <property type="match status" value="1"/>
</dbReference>
<evidence type="ECO:0000256" key="2">
    <source>
        <dbReference type="ARBA" id="ARBA00022475"/>
    </source>
</evidence>
<keyword evidence="4" id="KW-0808">Transferase</keyword>
<dbReference type="CDD" id="cd07984">
    <property type="entry name" value="LPLAT_LABLAT-like"/>
    <property type="match status" value="1"/>
</dbReference>
<dbReference type="RefSeq" id="WP_250198025.1">
    <property type="nucleotide sequence ID" value="NZ_CP097636.1"/>
</dbReference>
<evidence type="ECO:0000313" key="8">
    <source>
        <dbReference type="Proteomes" id="UP001056201"/>
    </source>
</evidence>
<keyword evidence="2" id="KW-1003">Cell membrane</keyword>
<comment type="subcellular location">
    <subcellularLocation>
        <location evidence="1">Cell inner membrane</location>
    </subcellularLocation>
</comment>
<proteinExistence type="predicted"/>
<dbReference type="Pfam" id="PF03279">
    <property type="entry name" value="Lip_A_acyltrans"/>
    <property type="match status" value="1"/>
</dbReference>
<reference evidence="7" key="1">
    <citation type="submission" date="2022-05" db="EMBL/GenBank/DDBJ databases">
        <title>An RpoN-dependent PEP-CTERM gene is involved in floc formation of an Aquincola tertiaricarbonis strain.</title>
        <authorList>
            <person name="Qiu D."/>
            <person name="Xia M."/>
        </authorList>
    </citation>
    <scope>NUCLEOTIDE SEQUENCE</scope>
    <source>
        <strain evidence="7">RN12</strain>
    </source>
</reference>
<evidence type="ECO:0000313" key="7">
    <source>
        <dbReference type="EMBL" id="URI09802.1"/>
    </source>
</evidence>
<evidence type="ECO:0000256" key="1">
    <source>
        <dbReference type="ARBA" id="ARBA00004533"/>
    </source>
</evidence>
<dbReference type="NCBIfam" id="NF006487">
    <property type="entry name" value="PRK08905.1"/>
    <property type="match status" value="1"/>
</dbReference>
<keyword evidence="6 7" id="KW-0012">Acyltransferase</keyword>
<organism evidence="7 8">
    <name type="scientific">Aquincola tertiaricarbonis</name>
    <dbReference type="NCBI Taxonomy" id="391953"/>
    <lineage>
        <taxon>Bacteria</taxon>
        <taxon>Pseudomonadati</taxon>
        <taxon>Pseudomonadota</taxon>
        <taxon>Betaproteobacteria</taxon>
        <taxon>Burkholderiales</taxon>
        <taxon>Sphaerotilaceae</taxon>
        <taxon>Aquincola</taxon>
    </lineage>
</organism>
<sequence length="289" mass="32104">MLSFIRWISGLPLRLLHALGALLGWLAWLGSSSYRALCRENAQLAGLTPAQQRAAIGQAGRLVGELPWLWLGRAARPIGRWCQWQGADLIEQHLQSGHGLVLLTPHMGSFEVCAQAYAERFGARKPVTVLYRPARQPWLRELEETARDRPGLATAPATLAGVRQMIRALRKGETVGLLPDQVPPEGMGVWAPFFGKPAYTMTLATRLVLQTGAPLLLMWAERLPAGRGWVVHVSAPSEAMPTEAADDEALQLACATFVNREMERLIRQCPPQYLWGYQRYRTPRDTLAT</sequence>
<dbReference type="PIRSF" id="PIRSF026649">
    <property type="entry name" value="MsbB"/>
    <property type="match status" value="1"/>
</dbReference>
<gene>
    <name evidence="7" type="ORF">MW290_30110</name>
</gene>
<keyword evidence="8" id="KW-1185">Reference proteome</keyword>
<keyword evidence="5" id="KW-0472">Membrane</keyword>
<evidence type="ECO:0000256" key="6">
    <source>
        <dbReference type="ARBA" id="ARBA00023315"/>
    </source>
</evidence>
<dbReference type="GO" id="GO:0016746">
    <property type="term" value="F:acyltransferase activity"/>
    <property type="evidence" value="ECO:0007669"/>
    <property type="project" value="UniProtKB-KW"/>
</dbReference>